<keyword evidence="2" id="KW-1185">Reference proteome</keyword>
<dbReference type="Pfam" id="PF11455">
    <property type="entry name" value="MazE-like"/>
    <property type="match status" value="1"/>
</dbReference>
<dbReference type="Proteomes" id="UP000282195">
    <property type="component" value="Plasmid pRCCGE525b"/>
</dbReference>
<sequence>MASSVNERVQKRRETLRAAGLRPVQIWVPDTRRPGFAAECHRQSVQVALADVADRGLQDFLDAALGDLDHEGEA</sequence>
<dbReference type="InterPro" id="IPR021558">
    <property type="entry name" value="MazE-like"/>
</dbReference>
<proteinExistence type="predicted"/>
<accession>A0A387G037</accession>
<dbReference type="EMBL" id="CP032696">
    <property type="protein sequence ID" value="AYG63898.1"/>
    <property type="molecule type" value="Genomic_DNA"/>
</dbReference>
<dbReference type="AlphaFoldDB" id="A0A387G037"/>
<evidence type="ECO:0000313" key="1">
    <source>
        <dbReference type="EMBL" id="AYG63898.1"/>
    </source>
</evidence>
<keyword evidence="1" id="KW-0614">Plasmid</keyword>
<organism evidence="1 2">
    <name type="scientific">Rhizobium jaguaris</name>
    <dbReference type="NCBI Taxonomy" id="1312183"/>
    <lineage>
        <taxon>Bacteria</taxon>
        <taxon>Pseudomonadati</taxon>
        <taxon>Pseudomonadota</taxon>
        <taxon>Alphaproteobacteria</taxon>
        <taxon>Hyphomicrobiales</taxon>
        <taxon>Rhizobiaceae</taxon>
        <taxon>Rhizobium/Agrobacterium group</taxon>
        <taxon>Rhizobium</taxon>
    </lineage>
</organism>
<geneLocation type="plasmid" evidence="2">
    <name>prccge525b</name>
</geneLocation>
<dbReference type="KEGG" id="rjg:CCGE525_34195"/>
<evidence type="ECO:0000313" key="2">
    <source>
        <dbReference type="Proteomes" id="UP000282195"/>
    </source>
</evidence>
<protein>
    <submittedName>
        <fullName evidence="1">DUF3018 family protein</fullName>
    </submittedName>
</protein>
<dbReference type="OrthoDB" id="3734119at2"/>
<gene>
    <name evidence="1" type="ORF">CCGE525_34195</name>
</gene>
<dbReference type="RefSeq" id="WP_120708798.1">
    <property type="nucleotide sequence ID" value="NZ_CP032696.1"/>
</dbReference>
<name>A0A387G037_9HYPH</name>
<reference evidence="1 2" key="1">
    <citation type="submission" date="2018-10" db="EMBL/GenBank/DDBJ databases">
        <title>Rhizobium etli, R. leguminosarum and a new Rhizobium genospecies from Phaseolus dumosus.</title>
        <authorList>
            <person name="Ramirez-Puebla S.T."/>
            <person name="Rogel-Hernandez M.A."/>
            <person name="Guerrero G."/>
            <person name="Ormeno-Orrillo E."/>
            <person name="Martinez-Romero J.C."/>
            <person name="Negrete-Yankelevich S."/>
            <person name="Martinez-Romero E."/>
        </authorList>
    </citation>
    <scope>NUCLEOTIDE SEQUENCE [LARGE SCALE GENOMIC DNA]</scope>
    <source>
        <strain evidence="1 2">CCGE525</strain>
        <plasmid evidence="2">prccge525b</plasmid>
    </source>
</reference>